<dbReference type="RefSeq" id="WP_379837316.1">
    <property type="nucleotide sequence ID" value="NZ_JBHRYQ010000001.1"/>
</dbReference>
<proteinExistence type="predicted"/>
<protein>
    <submittedName>
        <fullName evidence="1">Uncharacterized protein</fullName>
    </submittedName>
</protein>
<dbReference type="EMBL" id="JBHRYQ010000001">
    <property type="protein sequence ID" value="MFC3810849.1"/>
    <property type="molecule type" value="Genomic_DNA"/>
</dbReference>
<comment type="caution">
    <text evidence="1">The sequence shown here is derived from an EMBL/GenBank/DDBJ whole genome shotgun (WGS) entry which is preliminary data.</text>
</comment>
<reference evidence="2" key="1">
    <citation type="journal article" date="2019" name="Int. J. Syst. Evol. Microbiol.">
        <title>The Global Catalogue of Microorganisms (GCM) 10K type strain sequencing project: providing services to taxonomists for standard genome sequencing and annotation.</title>
        <authorList>
            <consortium name="The Broad Institute Genomics Platform"/>
            <consortium name="The Broad Institute Genome Sequencing Center for Infectious Disease"/>
            <person name="Wu L."/>
            <person name="Ma J."/>
        </authorList>
    </citation>
    <scope>NUCLEOTIDE SEQUENCE [LARGE SCALE GENOMIC DNA]</scope>
    <source>
        <strain evidence="2">CECT 7956</strain>
    </source>
</reference>
<gene>
    <name evidence="1" type="ORF">ACFOOI_09295</name>
</gene>
<name>A0ABV7YU08_9BACT</name>
<sequence>MGTKLKQRFKKSLYILGTKKLTISAENFDLNKLPATYWNATPLIHQHVTLLDLAQNITFKIPTQRIKKSQ</sequence>
<accession>A0ABV7YU08</accession>
<organism evidence="1 2">
    <name type="scientific">Lacihabitans lacunae</name>
    <dbReference type="NCBI Taxonomy" id="1028214"/>
    <lineage>
        <taxon>Bacteria</taxon>
        <taxon>Pseudomonadati</taxon>
        <taxon>Bacteroidota</taxon>
        <taxon>Cytophagia</taxon>
        <taxon>Cytophagales</taxon>
        <taxon>Leadbetterellaceae</taxon>
        <taxon>Lacihabitans</taxon>
    </lineage>
</organism>
<keyword evidence="2" id="KW-1185">Reference proteome</keyword>
<evidence type="ECO:0000313" key="1">
    <source>
        <dbReference type="EMBL" id="MFC3810849.1"/>
    </source>
</evidence>
<dbReference type="Proteomes" id="UP001595616">
    <property type="component" value="Unassembled WGS sequence"/>
</dbReference>
<evidence type="ECO:0000313" key="2">
    <source>
        <dbReference type="Proteomes" id="UP001595616"/>
    </source>
</evidence>